<feature type="chain" id="PRO_5008663437" evidence="2">
    <location>
        <begin position="23"/>
        <end position="390"/>
    </location>
</feature>
<reference evidence="4" key="1">
    <citation type="journal article" date="2016" name="Int. J. Mol. Sci.">
        <title>Comparative genomics of the extreme acidophile Acidithiobacillus thiooxidans reveals intraspecific divergence and niche adaptation.</title>
        <authorList>
            <person name="Zhang X."/>
            <person name="Feng X."/>
            <person name="Tao J."/>
            <person name="Ma L."/>
            <person name="Xiao Y."/>
            <person name="Liang Y."/>
            <person name="Liu X."/>
            <person name="Yin H."/>
        </authorList>
    </citation>
    <scope>NUCLEOTIDE SEQUENCE [LARGE SCALE GENOMIC DNA]</scope>
    <source>
        <strain evidence="4">DXS-W</strain>
    </source>
</reference>
<organism evidence="4 5">
    <name type="scientific">Acidithiobacillus thiooxidans</name>
    <name type="common">Thiobacillus thiooxidans</name>
    <dbReference type="NCBI Taxonomy" id="930"/>
    <lineage>
        <taxon>Bacteria</taxon>
        <taxon>Pseudomonadati</taxon>
        <taxon>Pseudomonadota</taxon>
        <taxon>Acidithiobacillia</taxon>
        <taxon>Acidithiobacillales</taxon>
        <taxon>Acidithiobacillaceae</taxon>
        <taxon>Acidithiobacillus</taxon>
    </lineage>
</organism>
<name>A0A1C2HYI7_ACITH</name>
<feature type="compositionally biased region" description="Pro residues" evidence="1">
    <location>
        <begin position="109"/>
        <end position="129"/>
    </location>
</feature>
<keyword evidence="5" id="KW-1185">Reference proteome</keyword>
<dbReference type="OrthoDB" id="5298536at2"/>
<dbReference type="AlphaFoldDB" id="A0A1C2HYI7"/>
<comment type="caution">
    <text evidence="4">The sequence shown here is derived from an EMBL/GenBank/DDBJ whole genome shotgun (WGS) entry which is preliminary data.</text>
</comment>
<keyword evidence="2" id="KW-0732">Signal</keyword>
<accession>A0A1C2HYI7</accession>
<feature type="signal peptide" evidence="2">
    <location>
        <begin position="1"/>
        <end position="22"/>
    </location>
</feature>
<proteinExistence type="predicted"/>
<evidence type="ECO:0000259" key="3">
    <source>
        <dbReference type="Pfam" id="PF23536"/>
    </source>
</evidence>
<evidence type="ECO:0000313" key="5">
    <source>
        <dbReference type="Proteomes" id="UP000095008"/>
    </source>
</evidence>
<dbReference type="InterPro" id="IPR055397">
    <property type="entry name" value="TraK_C"/>
</dbReference>
<dbReference type="RefSeq" id="WP_065974544.1">
    <property type="nucleotide sequence ID" value="NZ_LWRY01000247.1"/>
</dbReference>
<dbReference type="Proteomes" id="UP000095008">
    <property type="component" value="Unassembled WGS sequence"/>
</dbReference>
<dbReference type="Pfam" id="PF23536">
    <property type="entry name" value="TraK_C"/>
    <property type="match status" value="1"/>
</dbReference>
<protein>
    <submittedName>
        <fullName evidence="4">Conjugal transfer protein TraK</fullName>
    </submittedName>
</protein>
<evidence type="ECO:0000256" key="2">
    <source>
        <dbReference type="SAM" id="SignalP"/>
    </source>
</evidence>
<evidence type="ECO:0000313" key="4">
    <source>
        <dbReference type="EMBL" id="OCX68821.1"/>
    </source>
</evidence>
<sequence>MNTTSRYWILCALSLLPASAMADVVPPPPQDNNPVAQGALMGARTSAEYNQVANGSGAFAQGADNGSGRFVFPSSPNKISGSPSPAFASLGHIPDAPKQPDIKGGRMPAPMPPLAPGSAPYTPPSQVTPPPLPASRYAVQQAASNDDGAMSDAPPHMSFKAATIGSIPVSTTDIRIQTGKTYAVHVSGVTPNLFMTPFAHPRIMTDSTAYVKSFTHGSSIIVSVTPSFPEGAYITGRNPNDPVASVTLIPKKIPARNYRLTFPGFVPAKAPRIADHSAYASVMVSLMRDAVLNRAPENYRQSRRIPDLMTPVPISWTGIDHWIGGRYQIESYRLTNNLHQKIDLVENEFYRKGILSVAFYPHHKLYPGESTRLYLVAKLPASHRGLGAVW</sequence>
<gene>
    <name evidence="4" type="ORF">A6M23_17020</name>
</gene>
<feature type="region of interest" description="Disordered" evidence="1">
    <location>
        <begin position="73"/>
        <end position="129"/>
    </location>
</feature>
<dbReference type="EMBL" id="LWRY01000247">
    <property type="protein sequence ID" value="OCX68821.1"/>
    <property type="molecule type" value="Genomic_DNA"/>
</dbReference>
<feature type="compositionally biased region" description="Polar residues" evidence="1">
    <location>
        <begin position="74"/>
        <end position="83"/>
    </location>
</feature>
<evidence type="ECO:0000256" key="1">
    <source>
        <dbReference type="SAM" id="MobiDB-lite"/>
    </source>
</evidence>
<feature type="domain" description="TraK C-terminal" evidence="3">
    <location>
        <begin position="277"/>
        <end position="376"/>
    </location>
</feature>